<proteinExistence type="predicted"/>
<keyword evidence="3" id="KW-0285">Flavoprotein</keyword>
<feature type="domain" description="FAD-binding" evidence="7">
    <location>
        <begin position="147"/>
        <end position="390"/>
    </location>
</feature>
<gene>
    <name evidence="8" type="ORF">KHLLAP_LOCUS10671</name>
</gene>
<dbReference type="Proteomes" id="UP001295740">
    <property type="component" value="Unassembled WGS sequence"/>
</dbReference>
<evidence type="ECO:0000256" key="6">
    <source>
        <dbReference type="ARBA" id="ARBA00023033"/>
    </source>
</evidence>
<accession>A0AAI8YMD9</accession>
<evidence type="ECO:0000313" key="9">
    <source>
        <dbReference type="Proteomes" id="UP001295740"/>
    </source>
</evidence>
<evidence type="ECO:0000256" key="1">
    <source>
        <dbReference type="ARBA" id="ARBA00001974"/>
    </source>
</evidence>
<evidence type="ECO:0000256" key="4">
    <source>
        <dbReference type="ARBA" id="ARBA00022827"/>
    </source>
</evidence>
<evidence type="ECO:0000256" key="3">
    <source>
        <dbReference type="ARBA" id="ARBA00022630"/>
    </source>
</evidence>
<dbReference type="PANTHER" id="PTHR47178:SF6">
    <property type="entry name" value="FAD-BINDING DOMAIN-CONTAINING PROTEIN"/>
    <property type="match status" value="1"/>
</dbReference>
<comment type="caution">
    <text evidence="8">The sequence shown here is derived from an EMBL/GenBank/DDBJ whole genome shotgun (WGS) entry which is preliminary data.</text>
</comment>
<protein>
    <submittedName>
        <fullName evidence="8">Uu.00g061030.m01.CDS01</fullName>
    </submittedName>
</protein>
<keyword evidence="5" id="KW-0560">Oxidoreductase</keyword>
<dbReference type="GO" id="GO:0004497">
    <property type="term" value="F:monooxygenase activity"/>
    <property type="evidence" value="ECO:0007669"/>
    <property type="project" value="UniProtKB-KW"/>
</dbReference>
<dbReference type="Pfam" id="PF13450">
    <property type="entry name" value="NAD_binding_8"/>
    <property type="match status" value="1"/>
</dbReference>
<evidence type="ECO:0000313" key="8">
    <source>
        <dbReference type="EMBL" id="CAJ2510203.1"/>
    </source>
</evidence>
<dbReference type="PANTHER" id="PTHR47178">
    <property type="entry name" value="MONOOXYGENASE, FAD-BINDING"/>
    <property type="match status" value="1"/>
</dbReference>
<dbReference type="InterPro" id="IPR036188">
    <property type="entry name" value="FAD/NAD-bd_sf"/>
</dbReference>
<dbReference type="SUPFAM" id="SSF51905">
    <property type="entry name" value="FAD/NAD(P)-binding domain"/>
    <property type="match status" value="1"/>
</dbReference>
<dbReference type="AlphaFoldDB" id="A0AAI8YMD9"/>
<dbReference type="Gene3D" id="3.50.50.60">
    <property type="entry name" value="FAD/NAD(P)-binding domain"/>
    <property type="match status" value="1"/>
</dbReference>
<keyword evidence="6" id="KW-0503">Monooxygenase</keyword>
<sequence length="424" mass="46757">MGPASSPHVLIIGAGLGGMTLAQTLRKQGITFEIFEREENDDARQQGWVIGLHGYGLSTFFMFPSHMEDADPFHSMLDDLKASIPDDMPPIAQVNHLLPLDYAVEFAWYSLSGVPDAGKVGVRDDGSGNIIRAPRRRLRQWLSTNILIQWGKRAARIEEDKESVTVYFEDGSSARGDILIGAEGARSTTRNHILKGQDPIPRAATGVVGGTCTLSGQDLEEQLRLGHSCYLVDMPPVHGSPMFLFVALHEMLPDGKAGEYCFFIMWPDVDAARDDFWTWNAGGEQLRDFAMQKSRELPAKFRTVIESSTPMESPLRFWALAMDSLPTGRITLLGDAAHAMPPFRGEGGYHALQDALNLSRAIAKIDKDDNENIKELFGGYQAEMLERGAKASRLSAAAFSQSWDSEDSGAHYSWGQPVVPFPED</sequence>
<dbReference type="InterPro" id="IPR002938">
    <property type="entry name" value="FAD-bd"/>
</dbReference>
<dbReference type="PRINTS" id="PR00420">
    <property type="entry name" value="RNGMNOXGNASE"/>
</dbReference>
<reference evidence="8" key="1">
    <citation type="submission" date="2023-10" db="EMBL/GenBank/DDBJ databases">
        <authorList>
            <person name="Hackl T."/>
        </authorList>
    </citation>
    <scope>NUCLEOTIDE SEQUENCE</scope>
</reference>
<comment type="pathway">
    <text evidence="2">Secondary metabolite biosynthesis.</text>
</comment>
<comment type="cofactor">
    <cofactor evidence="1">
        <name>FAD</name>
        <dbReference type="ChEBI" id="CHEBI:57692"/>
    </cofactor>
</comment>
<name>A0AAI8YMD9_9PEZI</name>
<dbReference type="EMBL" id="CAUWAG010000013">
    <property type="protein sequence ID" value="CAJ2510203.1"/>
    <property type="molecule type" value="Genomic_DNA"/>
</dbReference>
<keyword evidence="4" id="KW-0274">FAD</keyword>
<evidence type="ECO:0000256" key="2">
    <source>
        <dbReference type="ARBA" id="ARBA00005179"/>
    </source>
</evidence>
<evidence type="ECO:0000259" key="7">
    <source>
        <dbReference type="Pfam" id="PF01494"/>
    </source>
</evidence>
<keyword evidence="9" id="KW-1185">Reference proteome</keyword>
<dbReference type="GO" id="GO:0071949">
    <property type="term" value="F:FAD binding"/>
    <property type="evidence" value="ECO:0007669"/>
    <property type="project" value="InterPro"/>
</dbReference>
<organism evidence="8 9">
    <name type="scientific">Anthostomella pinea</name>
    <dbReference type="NCBI Taxonomy" id="933095"/>
    <lineage>
        <taxon>Eukaryota</taxon>
        <taxon>Fungi</taxon>
        <taxon>Dikarya</taxon>
        <taxon>Ascomycota</taxon>
        <taxon>Pezizomycotina</taxon>
        <taxon>Sordariomycetes</taxon>
        <taxon>Xylariomycetidae</taxon>
        <taxon>Xylariales</taxon>
        <taxon>Xylariaceae</taxon>
        <taxon>Anthostomella</taxon>
    </lineage>
</organism>
<dbReference type="Pfam" id="PF01494">
    <property type="entry name" value="FAD_binding_3"/>
    <property type="match status" value="1"/>
</dbReference>
<evidence type="ECO:0000256" key="5">
    <source>
        <dbReference type="ARBA" id="ARBA00023002"/>
    </source>
</evidence>